<gene>
    <name evidence="1" type="ordered locus">DR_1675</name>
</gene>
<dbReference type="InParanoid" id="Q9RTT1"/>
<organism evidence="1 2">
    <name type="scientific">Deinococcus radiodurans (strain ATCC 13939 / DSM 20539 / JCM 16871 / CCUG 27074 / LMG 4051 / NBRC 15346 / NCIMB 9279 / VKM B-1422 / R1)</name>
    <dbReference type="NCBI Taxonomy" id="243230"/>
    <lineage>
        <taxon>Bacteria</taxon>
        <taxon>Thermotogati</taxon>
        <taxon>Deinococcota</taxon>
        <taxon>Deinococci</taxon>
        <taxon>Deinococcales</taxon>
        <taxon>Deinococcaceae</taxon>
        <taxon>Deinococcus</taxon>
    </lineage>
</organism>
<dbReference type="STRING" id="243230.DR_1675"/>
<dbReference type="PIR" id="F75368">
    <property type="entry name" value="F75368"/>
</dbReference>
<evidence type="ECO:0000313" key="1">
    <source>
        <dbReference type="EMBL" id="AAF11235.1"/>
    </source>
</evidence>
<keyword evidence="2" id="KW-1185">Reference proteome</keyword>
<evidence type="ECO:0000313" key="2">
    <source>
        <dbReference type="Proteomes" id="UP000002524"/>
    </source>
</evidence>
<name>Q9RTT1_DEIRA</name>
<reference evidence="1 2" key="1">
    <citation type="journal article" date="1999" name="Science">
        <title>Genome sequence of the radioresistant bacterium Deinococcus radiodurans R1.</title>
        <authorList>
            <person name="White O."/>
            <person name="Eisen J.A."/>
            <person name="Heidelberg J.F."/>
            <person name="Hickey E.K."/>
            <person name="Peterson J.D."/>
            <person name="Dodson R.J."/>
            <person name="Haft D.H."/>
            <person name="Gwinn M.L."/>
            <person name="Nelson W.C."/>
            <person name="Richardson D.L."/>
            <person name="Moffat K.S."/>
            <person name="Qin H."/>
            <person name="Jiang L."/>
            <person name="Pamphile W."/>
            <person name="Crosby M."/>
            <person name="Shen M."/>
            <person name="Vamathevan J.J."/>
            <person name="Lam P."/>
            <person name="McDonald L."/>
            <person name="Utterback T."/>
            <person name="Zalewski C."/>
            <person name="Makarova K.S."/>
            <person name="Aravind L."/>
            <person name="Daly M.J."/>
            <person name="Minton K.W."/>
            <person name="Fleischmann R.D."/>
            <person name="Ketchum K.A."/>
            <person name="Nelson K.E."/>
            <person name="Salzberg S."/>
            <person name="Smith H.O."/>
            <person name="Venter J.C."/>
            <person name="Fraser C.M."/>
        </authorList>
    </citation>
    <scope>NUCLEOTIDE SEQUENCE [LARGE SCALE GENOMIC DNA]</scope>
    <source>
        <strain evidence="2">ATCC 13939 / DSM 20539 / JCM 16871 / LMG 4051 / NBRC 15346 / NCIMB 9279 / R1 / VKM B-1422</strain>
    </source>
</reference>
<dbReference type="EnsemblBacteria" id="AAF11235">
    <property type="protein sequence ID" value="AAF11235"/>
    <property type="gene ID" value="DR_1675"/>
</dbReference>
<dbReference type="OrthoDB" id="64188at2"/>
<proteinExistence type="predicted"/>
<dbReference type="PATRIC" id="fig|243230.17.peg.1884"/>
<dbReference type="AlphaFoldDB" id="Q9RTT1"/>
<sequence length="195" mass="22349">MMEPFQVIIGAGEQRWNGWQPTERADLDLTDRASFERFFGTRRADAFLCEHVWEHLTEAEGRAAARLCFEFLRPGGWLRCAVPDANFPDAEYQRTVQVGGPGPTDHPAADHRIVYDFRLLRDVFESAGFEVKLLEYCDEQGHFHAEDWEIESGPIYRSLRMDHRNREGKLGFVSLILEARKPGAKEPAKENPAES</sequence>
<dbReference type="eggNOG" id="COG4627">
    <property type="taxonomic scope" value="Bacteria"/>
</dbReference>
<dbReference type="EMBL" id="AE000513">
    <property type="protein sequence ID" value="AAF11235.1"/>
    <property type="molecule type" value="Genomic_DNA"/>
</dbReference>
<dbReference type="KEGG" id="dra:DR_1675"/>
<protein>
    <recommendedName>
        <fullName evidence="3">Methyltransferase type 11 domain-containing protein</fullName>
    </recommendedName>
</protein>
<dbReference type="Proteomes" id="UP000002524">
    <property type="component" value="Chromosome 1"/>
</dbReference>
<dbReference type="PaxDb" id="243230-DR_1675"/>
<dbReference type="HOGENOM" id="CLU_125330_0_0_0"/>
<accession>Q9RTT1</accession>
<dbReference type="Gene3D" id="3.40.50.150">
    <property type="entry name" value="Vaccinia Virus protein VP39"/>
    <property type="match status" value="1"/>
</dbReference>
<dbReference type="RefSeq" id="WP_010888310.1">
    <property type="nucleotide sequence ID" value="NC_001263.1"/>
</dbReference>
<dbReference type="DNASU" id="1797814"/>
<dbReference type="InterPro" id="IPR029063">
    <property type="entry name" value="SAM-dependent_MTases_sf"/>
</dbReference>
<evidence type="ECO:0008006" key="3">
    <source>
        <dbReference type="Google" id="ProtNLM"/>
    </source>
</evidence>
<dbReference type="SUPFAM" id="SSF53335">
    <property type="entry name" value="S-adenosyl-L-methionine-dependent methyltransferases"/>
    <property type="match status" value="1"/>
</dbReference>